<feature type="transmembrane region" description="Helical" evidence="13">
    <location>
        <begin position="81"/>
        <end position="99"/>
    </location>
</feature>
<keyword evidence="3" id="KW-0813">Transport</keyword>
<keyword evidence="11" id="KW-0407">Ion channel</keyword>
<dbReference type="GO" id="GO:0005267">
    <property type="term" value="F:potassium channel activity"/>
    <property type="evidence" value="ECO:0007669"/>
    <property type="project" value="UniProtKB-KW"/>
</dbReference>
<reference evidence="14" key="1">
    <citation type="submission" date="2020-11" db="EMBL/GenBank/DDBJ databases">
        <title>Sequencing the genomes of 1000 actinobacteria strains.</title>
        <authorList>
            <person name="Klenk H.-P."/>
        </authorList>
    </citation>
    <scope>NUCLEOTIDE SEQUENCE</scope>
    <source>
        <strain evidence="14">DSM 45356</strain>
    </source>
</reference>
<feature type="transmembrane region" description="Helical" evidence="13">
    <location>
        <begin position="167"/>
        <end position="196"/>
    </location>
</feature>
<evidence type="ECO:0000256" key="12">
    <source>
        <dbReference type="ARBA" id="ARBA00034430"/>
    </source>
</evidence>
<proteinExistence type="inferred from homology"/>
<keyword evidence="4" id="KW-0633">Potassium transport</keyword>
<evidence type="ECO:0000256" key="5">
    <source>
        <dbReference type="ARBA" id="ARBA00022692"/>
    </source>
</evidence>
<evidence type="ECO:0000256" key="13">
    <source>
        <dbReference type="SAM" id="Phobius"/>
    </source>
</evidence>
<sequence>MSDTREPMSVGRLEAFSDGVFAIAITLLVLEIRLPAGEGDLLDKLAHLWPSYLAYVISFLLIGMIWMNHHRMFHHIRRVDGTLLGLNVLLLMSVSFLPFPTHVLAETLHDRHDSQTAAAFYGVVLVIGGVFYNAVWCYASIGHRLLGDTITPDEARTLRIRWGMGPVLYLVATLLGLWSAAASLVLYILLLVFYFFDLRPRRAGSAPTP</sequence>
<evidence type="ECO:0000256" key="2">
    <source>
        <dbReference type="ARBA" id="ARBA00006920"/>
    </source>
</evidence>
<dbReference type="PANTHER" id="PTHR31462">
    <property type="entry name" value="ENDOSOMAL/LYSOSOMAL POTASSIUM CHANNEL TMEM175"/>
    <property type="match status" value="1"/>
</dbReference>
<comment type="caution">
    <text evidence="14">The sequence shown here is derived from an EMBL/GenBank/DDBJ whole genome shotgun (WGS) entry which is preliminary data.</text>
</comment>
<name>A0A8J7GR22_9ACTN</name>
<feature type="transmembrane region" description="Helical" evidence="13">
    <location>
        <begin position="119"/>
        <end position="146"/>
    </location>
</feature>
<evidence type="ECO:0000256" key="6">
    <source>
        <dbReference type="ARBA" id="ARBA00022826"/>
    </source>
</evidence>
<dbReference type="EMBL" id="JADOUF010000001">
    <property type="protein sequence ID" value="MBG6136573.1"/>
    <property type="molecule type" value="Genomic_DNA"/>
</dbReference>
<dbReference type="Proteomes" id="UP000622552">
    <property type="component" value="Unassembled WGS sequence"/>
</dbReference>
<dbReference type="RefSeq" id="WP_233473000.1">
    <property type="nucleotide sequence ID" value="NZ_BONS01000016.1"/>
</dbReference>
<feature type="transmembrane region" description="Helical" evidence="13">
    <location>
        <begin position="52"/>
        <end position="69"/>
    </location>
</feature>
<feature type="transmembrane region" description="Helical" evidence="13">
    <location>
        <begin position="12"/>
        <end position="32"/>
    </location>
</feature>
<evidence type="ECO:0000313" key="14">
    <source>
        <dbReference type="EMBL" id="MBG6136573.1"/>
    </source>
</evidence>
<evidence type="ECO:0000256" key="11">
    <source>
        <dbReference type="ARBA" id="ARBA00023303"/>
    </source>
</evidence>
<evidence type="ECO:0000256" key="9">
    <source>
        <dbReference type="ARBA" id="ARBA00023065"/>
    </source>
</evidence>
<keyword evidence="9" id="KW-0406">Ion transport</keyword>
<dbReference type="GO" id="GO:0015252">
    <property type="term" value="F:proton channel activity"/>
    <property type="evidence" value="ECO:0007669"/>
    <property type="project" value="InterPro"/>
</dbReference>
<keyword evidence="15" id="KW-1185">Reference proteome</keyword>
<dbReference type="InterPro" id="IPR010617">
    <property type="entry name" value="TMEM175-like"/>
</dbReference>
<keyword evidence="5 13" id="KW-0812">Transmembrane</keyword>
<evidence type="ECO:0000256" key="8">
    <source>
        <dbReference type="ARBA" id="ARBA00022989"/>
    </source>
</evidence>
<organism evidence="14 15">
    <name type="scientific">Longispora fulva</name>
    <dbReference type="NCBI Taxonomy" id="619741"/>
    <lineage>
        <taxon>Bacteria</taxon>
        <taxon>Bacillati</taxon>
        <taxon>Actinomycetota</taxon>
        <taxon>Actinomycetes</taxon>
        <taxon>Micromonosporales</taxon>
        <taxon>Micromonosporaceae</taxon>
        <taxon>Longispora</taxon>
    </lineage>
</organism>
<comment type="similarity">
    <text evidence="2">Belongs to the TMEM175 family.</text>
</comment>
<evidence type="ECO:0000313" key="15">
    <source>
        <dbReference type="Proteomes" id="UP000622552"/>
    </source>
</evidence>
<gene>
    <name evidence="14" type="ORF">IW245_002767</name>
</gene>
<evidence type="ECO:0000256" key="3">
    <source>
        <dbReference type="ARBA" id="ARBA00022448"/>
    </source>
</evidence>
<dbReference type="AlphaFoldDB" id="A0A8J7GR22"/>
<evidence type="ECO:0000256" key="7">
    <source>
        <dbReference type="ARBA" id="ARBA00022958"/>
    </source>
</evidence>
<evidence type="ECO:0000256" key="10">
    <source>
        <dbReference type="ARBA" id="ARBA00023136"/>
    </source>
</evidence>
<protein>
    <submittedName>
        <fullName evidence="14">Putative membrane protein</fullName>
    </submittedName>
</protein>
<evidence type="ECO:0000256" key="1">
    <source>
        <dbReference type="ARBA" id="ARBA00004141"/>
    </source>
</evidence>
<keyword evidence="8 13" id="KW-1133">Transmembrane helix</keyword>
<dbReference type="Pfam" id="PF06736">
    <property type="entry name" value="TMEM175"/>
    <property type="match status" value="1"/>
</dbReference>
<comment type="catalytic activity">
    <reaction evidence="12">
        <text>K(+)(in) = K(+)(out)</text>
        <dbReference type="Rhea" id="RHEA:29463"/>
        <dbReference type="ChEBI" id="CHEBI:29103"/>
    </reaction>
</comment>
<comment type="subcellular location">
    <subcellularLocation>
        <location evidence="1">Membrane</location>
        <topology evidence="1">Multi-pass membrane protein</topology>
    </subcellularLocation>
</comment>
<keyword evidence="6" id="KW-0631">Potassium channel</keyword>
<accession>A0A8J7GR22</accession>
<dbReference type="PANTHER" id="PTHR31462:SF5">
    <property type="entry name" value="ENDOSOMAL_LYSOSOMAL PROTON CHANNEL TMEM175"/>
    <property type="match status" value="1"/>
</dbReference>
<keyword evidence="7" id="KW-0630">Potassium</keyword>
<evidence type="ECO:0000256" key="4">
    <source>
        <dbReference type="ARBA" id="ARBA00022538"/>
    </source>
</evidence>
<dbReference type="GO" id="GO:0016020">
    <property type="term" value="C:membrane"/>
    <property type="evidence" value="ECO:0007669"/>
    <property type="project" value="UniProtKB-SubCell"/>
</dbReference>
<keyword evidence="10 13" id="KW-0472">Membrane</keyword>